<keyword evidence="1" id="KW-0732">Signal</keyword>
<protein>
    <submittedName>
        <fullName evidence="3 4">RYamide neuropeptides-like</fullName>
    </submittedName>
</protein>
<dbReference type="GeneID" id="115890637"/>
<dbReference type="KEGG" id="soy:115890637"/>
<evidence type="ECO:0000313" key="4">
    <source>
        <dbReference type="RefSeq" id="XP_030766792.1"/>
    </source>
</evidence>
<accession>A0A6J2YU11</accession>
<feature type="signal peptide" evidence="1">
    <location>
        <begin position="1"/>
        <end position="25"/>
    </location>
</feature>
<dbReference type="RefSeq" id="XP_030766792.1">
    <property type="nucleotide sequence ID" value="XM_030910932.1"/>
</dbReference>
<proteinExistence type="predicted"/>
<evidence type="ECO:0000313" key="2">
    <source>
        <dbReference type="Proteomes" id="UP000504635"/>
    </source>
</evidence>
<evidence type="ECO:0000313" key="3">
    <source>
        <dbReference type="RefSeq" id="XP_030766791.1"/>
    </source>
</evidence>
<dbReference type="AlphaFoldDB" id="A0A6J2YU11"/>
<dbReference type="Proteomes" id="UP000504635">
    <property type="component" value="Unplaced"/>
</dbReference>
<reference evidence="3 4" key="1">
    <citation type="submission" date="2025-04" db="UniProtKB">
        <authorList>
            <consortium name="RefSeq"/>
        </authorList>
    </citation>
    <scope>IDENTIFICATION</scope>
    <source>
        <tissue evidence="3 4">Gonads</tissue>
    </source>
</reference>
<evidence type="ECO:0000256" key="1">
    <source>
        <dbReference type="SAM" id="SignalP"/>
    </source>
</evidence>
<sequence length="119" mass="13696">MHTRRIVILLLYLATILFNSVLLHAKTQDLHSFKQMIRYGRAGKSDNAGSINVRPRADAFYLGPRYGKRSQMVTTHRDDSKEVLYMCNNDKNFSCSYTGVTNLYRCSSLRDSLLRDNSI</sequence>
<feature type="chain" id="PRO_5044642947" evidence="1">
    <location>
        <begin position="26"/>
        <end position="119"/>
    </location>
</feature>
<dbReference type="RefSeq" id="XP_030766791.1">
    <property type="nucleotide sequence ID" value="XM_030910931.1"/>
</dbReference>
<organism evidence="2 4">
    <name type="scientific">Sitophilus oryzae</name>
    <name type="common">Rice weevil</name>
    <name type="synonym">Curculio oryzae</name>
    <dbReference type="NCBI Taxonomy" id="7048"/>
    <lineage>
        <taxon>Eukaryota</taxon>
        <taxon>Metazoa</taxon>
        <taxon>Ecdysozoa</taxon>
        <taxon>Arthropoda</taxon>
        <taxon>Hexapoda</taxon>
        <taxon>Insecta</taxon>
        <taxon>Pterygota</taxon>
        <taxon>Neoptera</taxon>
        <taxon>Endopterygota</taxon>
        <taxon>Coleoptera</taxon>
        <taxon>Polyphaga</taxon>
        <taxon>Cucujiformia</taxon>
        <taxon>Curculionidae</taxon>
        <taxon>Dryophthorinae</taxon>
        <taxon>Sitophilus</taxon>
    </lineage>
</organism>
<keyword evidence="2" id="KW-1185">Reference proteome</keyword>
<gene>
    <name evidence="3 4" type="primary">LOC115890637</name>
</gene>
<dbReference type="OrthoDB" id="6350276at2759"/>
<name>A0A6J2YU11_SITOR</name>